<dbReference type="InterPro" id="IPR001452">
    <property type="entry name" value="SH3_domain"/>
</dbReference>
<feature type="compositionally biased region" description="Basic and acidic residues" evidence="2">
    <location>
        <begin position="249"/>
        <end position="262"/>
    </location>
</feature>
<dbReference type="SUPFAM" id="SSF50044">
    <property type="entry name" value="SH3-domain"/>
    <property type="match status" value="1"/>
</dbReference>
<organism evidence="4 5">
    <name type="scientific">Purpureocillium lavendulum</name>
    <dbReference type="NCBI Taxonomy" id="1247861"/>
    <lineage>
        <taxon>Eukaryota</taxon>
        <taxon>Fungi</taxon>
        <taxon>Dikarya</taxon>
        <taxon>Ascomycota</taxon>
        <taxon>Pezizomycotina</taxon>
        <taxon>Sordariomycetes</taxon>
        <taxon>Hypocreomycetidae</taxon>
        <taxon>Hypocreales</taxon>
        <taxon>Ophiocordycipitaceae</taxon>
        <taxon>Purpureocillium</taxon>
    </lineage>
</organism>
<feature type="compositionally biased region" description="Low complexity" evidence="2">
    <location>
        <begin position="305"/>
        <end position="326"/>
    </location>
</feature>
<evidence type="ECO:0000256" key="1">
    <source>
        <dbReference type="ARBA" id="ARBA00022443"/>
    </source>
</evidence>
<comment type="caution">
    <text evidence="4">The sequence shown here is derived from an EMBL/GenBank/DDBJ whole genome shotgun (WGS) entry which is preliminary data.</text>
</comment>
<sequence length="831" mass="92094">MDDVVELVLTPFREIVEKGKLAAGNAGDSQPAMLKAALGLVKEGERALKRLEPLCKKHLDEYGPGFVDALKENDALGNYRSELTDLLWEFDDYVEAEHYDADKYTELQTVSRKIAPRVYDILMRMKLEAPAPGSAQLFMSQLSPPSSPHSMHPNSHLHPQRDLYRPNAMSPPNRDSFSSSQTGSVTDINTVEDANNHLQRLMQNQNARSREGSLDALGLRRSPAAAPEQPPNPPSANPWDPRAATTLSDDGRSEYSPVERRPMLLRPESPVDPAISPLSPVRDNNTVRRAGSNASDYEPDERRQSSSSSAYSSGSFFGHSSRTRSSNLTMPIPEEELVEHAAKPLPQVPAVRYSPMPPIAQTPPQMPQMPRRMSTESRSSAAGRQQLIVVSNVPPSNVPPPVPPIPENFAAQAEQPRTPLSPGGAPSDLEVNSPVTSPLPPLREIDTGLIPVEPQILIPRSDSHAPGHECTIEASASFYHHKGFCEGAKEVIRGDVGVKKTQKPVRRTLSRVVARCTGCLYELDFAQVEIDVNLQDEGNFTKCDVGYRLRFLQKSHLPAKRVDDVLYACLFCIHDGHTLDESDSTVFFTTRALFSHLARHPRPLPVVPGVVVVETPDMPPQLRNNYDLHFPQPPVPHPAKEHSAEILGLPTGVAKEQARRIYGQRLLYDRTEALELAQGARITGIKWPPKYNGEWIFAWHDGVFASVPADVIKLDRPPSSEIKMGGTSHIKARAKWKFAPKDKEKGDWLKFDKNEVITNVSWSHPDHWCWSGTNAKGKWGIFPQAFIDPNTVQEQASPAADHHSDRASLLSHERPRTAGILSKFSTRRPSS</sequence>
<evidence type="ECO:0000259" key="3">
    <source>
        <dbReference type="Pfam" id="PF14604"/>
    </source>
</evidence>
<dbReference type="CDD" id="cd00174">
    <property type="entry name" value="SH3"/>
    <property type="match status" value="1"/>
</dbReference>
<name>A0AB34FZQ9_9HYPO</name>
<feature type="region of interest" description="Disordered" evidence="2">
    <location>
        <begin position="137"/>
        <end position="184"/>
    </location>
</feature>
<protein>
    <submittedName>
        <fullName evidence="4">RING finger domain-containing protein</fullName>
    </submittedName>
</protein>
<keyword evidence="1" id="KW-0728">SH3 domain</keyword>
<feature type="compositionally biased region" description="Low complexity" evidence="2">
    <location>
        <begin position="148"/>
        <end position="157"/>
    </location>
</feature>
<feature type="compositionally biased region" description="Basic and acidic residues" evidence="2">
    <location>
        <begin position="800"/>
        <end position="816"/>
    </location>
</feature>
<proteinExistence type="predicted"/>
<dbReference type="Pfam" id="PF14604">
    <property type="entry name" value="SH3_9"/>
    <property type="match status" value="1"/>
</dbReference>
<evidence type="ECO:0000313" key="5">
    <source>
        <dbReference type="Proteomes" id="UP001163105"/>
    </source>
</evidence>
<dbReference type="AlphaFoldDB" id="A0AB34FZQ9"/>
<dbReference type="Gene3D" id="2.30.30.40">
    <property type="entry name" value="SH3 Domains"/>
    <property type="match status" value="1"/>
</dbReference>
<feature type="region of interest" description="Disordered" evidence="2">
    <location>
        <begin position="793"/>
        <end position="831"/>
    </location>
</feature>
<gene>
    <name evidence="4" type="ORF">O9K51_03016</name>
</gene>
<dbReference type="InterPro" id="IPR036028">
    <property type="entry name" value="SH3-like_dom_sf"/>
</dbReference>
<reference evidence="4" key="1">
    <citation type="submission" date="2023-01" db="EMBL/GenBank/DDBJ databases">
        <title>The growth and conidiation of Purpureocillium lavendulum are regulated by nitrogen source and histone H3K14 acetylation.</title>
        <authorList>
            <person name="Tang P."/>
            <person name="Han J."/>
            <person name="Zhang C."/>
            <person name="Tang P."/>
            <person name="Qi F."/>
            <person name="Zhang K."/>
            <person name="Liang L."/>
        </authorList>
    </citation>
    <scope>NUCLEOTIDE SEQUENCE</scope>
    <source>
        <strain evidence="4">YMF1.00683</strain>
    </source>
</reference>
<feature type="compositionally biased region" description="Polar residues" evidence="2">
    <location>
        <begin position="173"/>
        <end position="184"/>
    </location>
</feature>
<accession>A0AB34FZQ9</accession>
<feature type="region of interest" description="Disordered" evidence="2">
    <location>
        <begin position="221"/>
        <end position="327"/>
    </location>
</feature>
<dbReference type="Proteomes" id="UP001163105">
    <property type="component" value="Unassembled WGS sequence"/>
</dbReference>
<evidence type="ECO:0000313" key="4">
    <source>
        <dbReference type="EMBL" id="KAJ6444620.1"/>
    </source>
</evidence>
<evidence type="ECO:0000256" key="2">
    <source>
        <dbReference type="SAM" id="MobiDB-lite"/>
    </source>
</evidence>
<feature type="domain" description="SH3" evidence="3">
    <location>
        <begin position="734"/>
        <end position="787"/>
    </location>
</feature>
<dbReference type="EMBL" id="JAQHRD010000002">
    <property type="protein sequence ID" value="KAJ6444620.1"/>
    <property type="molecule type" value="Genomic_DNA"/>
</dbReference>
<keyword evidence="5" id="KW-1185">Reference proteome</keyword>